<gene>
    <name evidence="2" type="ORF">G8V49_004450</name>
</gene>
<feature type="region of interest" description="Disordered" evidence="1">
    <location>
        <begin position="1"/>
        <end position="62"/>
    </location>
</feature>
<evidence type="ECO:0000256" key="1">
    <source>
        <dbReference type="SAM" id="MobiDB-lite"/>
    </source>
</evidence>
<proteinExistence type="predicted"/>
<dbReference type="AlphaFoldDB" id="A0A759WGE8"/>
<name>A0A759WGE8_SALER</name>
<organism evidence="2">
    <name type="scientific">Salmonella enterica</name>
    <name type="common">Salmonella choleraesuis</name>
    <dbReference type="NCBI Taxonomy" id="28901"/>
    <lineage>
        <taxon>Bacteria</taxon>
        <taxon>Pseudomonadati</taxon>
        <taxon>Pseudomonadota</taxon>
        <taxon>Gammaproteobacteria</taxon>
        <taxon>Enterobacterales</taxon>
        <taxon>Enterobacteriaceae</taxon>
        <taxon>Salmonella</taxon>
    </lineage>
</organism>
<evidence type="ECO:0000313" key="2">
    <source>
        <dbReference type="EMBL" id="HAG2212124.1"/>
    </source>
</evidence>
<protein>
    <submittedName>
        <fullName evidence="2">Uncharacterized protein</fullName>
    </submittedName>
</protein>
<reference evidence="2" key="2">
    <citation type="submission" date="2020-02" db="EMBL/GenBank/DDBJ databases">
        <authorList>
            <consortium name="NCBI Pathogen Detection Project"/>
        </authorList>
    </citation>
    <scope>NUCLEOTIDE SEQUENCE</scope>
    <source>
        <strain evidence="2">MA.CK_98/00005752</strain>
    </source>
</reference>
<dbReference type="EMBL" id="DAAXQP010000012">
    <property type="protein sequence ID" value="HAG2212124.1"/>
    <property type="molecule type" value="Genomic_DNA"/>
</dbReference>
<comment type="caution">
    <text evidence="2">The sequence shown here is derived from an EMBL/GenBank/DDBJ whole genome shotgun (WGS) entry which is preliminary data.</text>
</comment>
<sequence>MSAPSGAAPYIPAALPPGCTERRECLPARQGPRIRSRMLHGPGVKPSGRSESPKPRLRHNRDGAALVRRRRGFSAHGLAGDVDGGA</sequence>
<accession>A0A759WGE8</accession>
<reference evidence="2" key="1">
    <citation type="journal article" date="2018" name="Genome Biol.">
        <title>SKESA: strategic k-mer extension for scrupulous assemblies.</title>
        <authorList>
            <person name="Souvorov A."/>
            <person name="Agarwala R."/>
            <person name="Lipman D.J."/>
        </authorList>
    </citation>
    <scope>NUCLEOTIDE SEQUENCE</scope>
    <source>
        <strain evidence="2">MA.CK_98/00005752</strain>
    </source>
</reference>